<feature type="coiled-coil region" evidence="1">
    <location>
        <begin position="104"/>
        <end position="131"/>
    </location>
</feature>
<proteinExistence type="predicted"/>
<gene>
    <name evidence="3" type="ORF">EPR50_G00138430</name>
</gene>
<evidence type="ECO:0000313" key="4">
    <source>
        <dbReference type="Proteomes" id="UP000295070"/>
    </source>
</evidence>
<comment type="caution">
    <text evidence="3">The sequence shown here is derived from an EMBL/GenBank/DDBJ whole genome shotgun (WGS) entry which is preliminary data.</text>
</comment>
<feature type="compositionally biased region" description="Polar residues" evidence="2">
    <location>
        <begin position="161"/>
        <end position="171"/>
    </location>
</feature>
<dbReference type="PANTHER" id="PTHR28671:SF3">
    <property type="entry name" value="COILED-COIL DOMAIN-CONTAINING PROTEIN 169"/>
    <property type="match status" value="1"/>
</dbReference>
<dbReference type="InterPro" id="IPR028022">
    <property type="entry name" value="DUF4600"/>
</dbReference>
<feature type="region of interest" description="Disordered" evidence="2">
    <location>
        <begin position="161"/>
        <end position="244"/>
    </location>
</feature>
<accession>A0A484CTU2</accession>
<feature type="compositionally biased region" description="Gly residues" evidence="2">
    <location>
        <begin position="204"/>
        <end position="217"/>
    </location>
</feature>
<dbReference type="EMBL" id="SCKG01000013">
    <property type="protein sequence ID" value="TDH05104.1"/>
    <property type="molecule type" value="Genomic_DNA"/>
</dbReference>
<reference evidence="3 4" key="1">
    <citation type="submission" date="2019-01" db="EMBL/GenBank/DDBJ databases">
        <title>A chromosome-scale genome assembly of the yellow perch, Perca flavescens.</title>
        <authorList>
            <person name="Feron R."/>
            <person name="Morvezen R."/>
            <person name="Bestin A."/>
            <person name="Haffray P."/>
            <person name="Klopp C."/>
            <person name="Zahm M."/>
            <person name="Cabau C."/>
            <person name="Roques C."/>
            <person name="Donnadieu C."/>
            <person name="Bouchez O."/>
            <person name="Christie M."/>
            <person name="Larson W."/>
            <person name="Guiguen Y."/>
        </authorList>
    </citation>
    <scope>NUCLEOTIDE SEQUENCE [LARGE SCALE GENOMIC DNA]</scope>
    <source>
        <strain evidence="3">YP-PL-M2</strain>
        <tissue evidence="3">Blood</tissue>
    </source>
</reference>
<organism evidence="3 4">
    <name type="scientific">Perca flavescens</name>
    <name type="common">American yellow perch</name>
    <name type="synonym">Morone flavescens</name>
    <dbReference type="NCBI Taxonomy" id="8167"/>
    <lineage>
        <taxon>Eukaryota</taxon>
        <taxon>Metazoa</taxon>
        <taxon>Chordata</taxon>
        <taxon>Craniata</taxon>
        <taxon>Vertebrata</taxon>
        <taxon>Euteleostomi</taxon>
        <taxon>Actinopterygii</taxon>
        <taxon>Neopterygii</taxon>
        <taxon>Teleostei</taxon>
        <taxon>Neoteleostei</taxon>
        <taxon>Acanthomorphata</taxon>
        <taxon>Eupercaria</taxon>
        <taxon>Perciformes</taxon>
        <taxon>Percoidei</taxon>
        <taxon>Percidae</taxon>
        <taxon>Percinae</taxon>
        <taxon>Perca</taxon>
    </lineage>
</organism>
<keyword evidence="1" id="KW-0175">Coiled coil</keyword>
<name>A0A484CTU2_PERFV</name>
<feature type="coiled-coil region" evidence="1">
    <location>
        <begin position="12"/>
        <end position="39"/>
    </location>
</feature>
<evidence type="ECO:0000256" key="1">
    <source>
        <dbReference type="SAM" id="Coils"/>
    </source>
</evidence>
<dbReference type="Proteomes" id="UP000295070">
    <property type="component" value="Chromosome 13"/>
</dbReference>
<evidence type="ECO:0000256" key="2">
    <source>
        <dbReference type="SAM" id="MobiDB-lite"/>
    </source>
</evidence>
<evidence type="ECO:0008006" key="5">
    <source>
        <dbReference type="Google" id="ProtNLM"/>
    </source>
</evidence>
<sequence length="244" mass="28464">MNGDSDYSKYDLVRLQEELEQEREMKEMLEESVSDLRSTMCELQERLHSVDGEGNEWKTRYETQTELNGQLDRQMSLIHERLEDLRGNPMDRLASIRIYDDMLVETLRQRLKLLTQEKSDLQSQLMDCRSRIEQEGKAFHKTNDERRAYLSEIAKLSSTLEAQRKQYSAQPQRAPKSKQRRERQTSRKAEADSKKEKERDKDGGGACLKVGGGGGGPTAERREEKKSQRGRWLPSLKDYLKHNP</sequence>
<dbReference type="AlphaFoldDB" id="A0A484CTU2"/>
<keyword evidence="4" id="KW-1185">Reference proteome</keyword>
<evidence type="ECO:0000313" key="3">
    <source>
        <dbReference type="EMBL" id="TDH05104.1"/>
    </source>
</evidence>
<protein>
    <recommendedName>
        <fullName evidence="5">Coiled-coil domain-containing protein 169</fullName>
    </recommendedName>
</protein>
<dbReference type="SUPFAM" id="SSF90257">
    <property type="entry name" value="Myosin rod fragments"/>
    <property type="match status" value="1"/>
</dbReference>
<feature type="compositionally biased region" description="Basic and acidic residues" evidence="2">
    <location>
        <begin position="182"/>
        <end position="203"/>
    </location>
</feature>
<dbReference type="Pfam" id="PF15372">
    <property type="entry name" value="DUF4600"/>
    <property type="match status" value="1"/>
</dbReference>
<dbReference type="PANTHER" id="PTHR28671">
    <property type="entry name" value="COILED-COIL DOMAIN-CONTAINING PROTEIN 169"/>
    <property type="match status" value="1"/>
</dbReference>